<feature type="domain" description="TonB-dependent receptor plug" evidence="12">
    <location>
        <begin position="47"/>
        <end position="151"/>
    </location>
</feature>
<keyword evidence="13" id="KW-0675">Receptor</keyword>
<dbReference type="GO" id="GO:0009279">
    <property type="term" value="C:cell outer membrane"/>
    <property type="evidence" value="ECO:0007669"/>
    <property type="project" value="UniProtKB-SubCell"/>
</dbReference>
<feature type="chain" id="PRO_5002947135" evidence="10">
    <location>
        <begin position="27"/>
        <end position="705"/>
    </location>
</feature>
<keyword evidence="10" id="KW-0732">Signal</keyword>
<dbReference type="CDD" id="cd01347">
    <property type="entry name" value="ligand_gated_channel"/>
    <property type="match status" value="1"/>
</dbReference>
<dbReference type="Pfam" id="PF00593">
    <property type="entry name" value="TonB_dep_Rec_b-barrel"/>
    <property type="match status" value="1"/>
</dbReference>
<dbReference type="PANTHER" id="PTHR30069:SF42">
    <property type="entry name" value="FERRIC AEROBACTIN RECEPTOR"/>
    <property type="match status" value="1"/>
</dbReference>
<gene>
    <name evidence="13" type="ordered locus">TERTU_3865</name>
</gene>
<keyword evidence="7 8" id="KW-0998">Cell outer membrane</keyword>
<name>C5BT14_TERTT</name>
<dbReference type="HOGENOM" id="CLU_015930_0_0_6"/>
<evidence type="ECO:0000256" key="2">
    <source>
        <dbReference type="ARBA" id="ARBA00022448"/>
    </source>
</evidence>
<dbReference type="Gene3D" id="2.170.130.10">
    <property type="entry name" value="TonB-dependent receptor, plug domain"/>
    <property type="match status" value="1"/>
</dbReference>
<evidence type="ECO:0000259" key="11">
    <source>
        <dbReference type="Pfam" id="PF00593"/>
    </source>
</evidence>
<comment type="subcellular location">
    <subcellularLocation>
        <location evidence="1 8">Cell outer membrane</location>
        <topology evidence="1 8">Multi-pass membrane protein</topology>
    </subcellularLocation>
</comment>
<evidence type="ECO:0000256" key="1">
    <source>
        <dbReference type="ARBA" id="ARBA00004571"/>
    </source>
</evidence>
<dbReference type="GO" id="GO:0044718">
    <property type="term" value="P:siderophore transmembrane transport"/>
    <property type="evidence" value="ECO:0007669"/>
    <property type="project" value="TreeGrafter"/>
</dbReference>
<feature type="domain" description="TonB-dependent receptor-like beta-barrel" evidence="11">
    <location>
        <begin position="290"/>
        <end position="670"/>
    </location>
</feature>
<dbReference type="PANTHER" id="PTHR30069">
    <property type="entry name" value="TONB-DEPENDENT OUTER MEMBRANE RECEPTOR"/>
    <property type="match status" value="1"/>
</dbReference>
<proteinExistence type="inferred from homology"/>
<reference evidence="13 14" key="1">
    <citation type="journal article" date="2009" name="PLoS ONE">
        <title>The complete genome of Teredinibacter turnerae T7901: an intracellular endosymbiont of marine wood-boring bivalves (shipworms).</title>
        <authorList>
            <person name="Yang J.C."/>
            <person name="Madupu R."/>
            <person name="Durkin A.S."/>
            <person name="Ekborg N.A."/>
            <person name="Pedamallu C.S."/>
            <person name="Hostetler J.B."/>
            <person name="Radune D."/>
            <person name="Toms B.S."/>
            <person name="Henrissat B."/>
            <person name="Coutinho P.M."/>
            <person name="Schwarz S."/>
            <person name="Field L."/>
            <person name="Trindade-Silva A.E."/>
            <person name="Soares C.A.G."/>
            <person name="Elshahawi S."/>
            <person name="Hanora A."/>
            <person name="Schmidt E.W."/>
            <person name="Haygood M.G."/>
            <person name="Posfai J."/>
            <person name="Benner J."/>
            <person name="Madinger C."/>
            <person name="Nove J."/>
            <person name="Anton B."/>
            <person name="Chaudhary K."/>
            <person name="Foster J."/>
            <person name="Holman A."/>
            <person name="Kumar S."/>
            <person name="Lessard P.A."/>
            <person name="Luyten Y.A."/>
            <person name="Slatko B."/>
            <person name="Wood N."/>
            <person name="Wu B."/>
            <person name="Teplitski M."/>
            <person name="Mougous J.D."/>
            <person name="Ward N."/>
            <person name="Eisen J.A."/>
            <person name="Badger J.H."/>
            <person name="Distel D.L."/>
        </authorList>
    </citation>
    <scope>NUCLEOTIDE SEQUENCE [LARGE SCALE GENOMIC DNA]</scope>
    <source>
        <strain evidence="14">ATCC 39867 / T7901</strain>
    </source>
</reference>
<keyword evidence="14" id="KW-1185">Reference proteome</keyword>
<comment type="similarity">
    <text evidence="8 9">Belongs to the TonB-dependent receptor family.</text>
</comment>
<dbReference type="GO" id="GO:0015344">
    <property type="term" value="F:siderophore uptake transmembrane transporter activity"/>
    <property type="evidence" value="ECO:0007669"/>
    <property type="project" value="TreeGrafter"/>
</dbReference>
<evidence type="ECO:0000256" key="4">
    <source>
        <dbReference type="ARBA" id="ARBA00022692"/>
    </source>
</evidence>
<evidence type="ECO:0000256" key="3">
    <source>
        <dbReference type="ARBA" id="ARBA00022452"/>
    </source>
</evidence>
<evidence type="ECO:0000313" key="13">
    <source>
        <dbReference type="EMBL" id="ACR13978.1"/>
    </source>
</evidence>
<keyword evidence="6 8" id="KW-0472">Membrane</keyword>
<evidence type="ECO:0000259" key="12">
    <source>
        <dbReference type="Pfam" id="PF07715"/>
    </source>
</evidence>
<dbReference type="KEGG" id="ttu:TERTU_3865"/>
<dbReference type="Gene3D" id="2.40.170.20">
    <property type="entry name" value="TonB-dependent receptor, beta-barrel domain"/>
    <property type="match status" value="1"/>
</dbReference>
<evidence type="ECO:0000256" key="10">
    <source>
        <dbReference type="SAM" id="SignalP"/>
    </source>
</evidence>
<feature type="signal peptide" evidence="10">
    <location>
        <begin position="1"/>
        <end position="26"/>
    </location>
</feature>
<dbReference type="eggNOG" id="COG4771">
    <property type="taxonomic scope" value="Bacteria"/>
</dbReference>
<keyword evidence="2 8" id="KW-0813">Transport</keyword>
<dbReference type="SUPFAM" id="SSF56935">
    <property type="entry name" value="Porins"/>
    <property type="match status" value="1"/>
</dbReference>
<dbReference type="EMBL" id="CP001614">
    <property type="protein sequence ID" value="ACR13978.1"/>
    <property type="molecule type" value="Genomic_DNA"/>
</dbReference>
<dbReference type="InterPro" id="IPR037066">
    <property type="entry name" value="Plug_dom_sf"/>
</dbReference>
<protein>
    <submittedName>
        <fullName evidence="13">TonB-dependent receptor</fullName>
    </submittedName>
</protein>
<dbReference type="InterPro" id="IPR036942">
    <property type="entry name" value="Beta-barrel_TonB_sf"/>
</dbReference>
<sequence>MSSTGLRADCTLVGLVAIATSAGVFAADGPTKLEEVVVTASRIEKPLSAIPNTVTIINNVDLQQQLSIQNDISTVLGNLIPSFSPSRQKMTNAGESLRGRKPLYLIDGVPQSNPLRNGGRDGHTIDPSVLERVEVLHGANAIHGMGAAGGVINLITKRPTEDLSQHIKVDTGLQAEDPAESADYGLSYSVSNRIDQWDILGSVSYRATGMGYDANGELIGVDNTQGDTMDSQSLNLFVKTGYNWQDQRLELMVNRYDIESNHEWTSVAGDVDADIPTTAEKGEIPAEGARNRVTTTSFSYEHNAFLHHRLRLQLFNQDFEATYGAQIEPIATFQDPAYGSDLIDQSQNNSEKKGLKFTLVKDSVAGLPVSVVYGFDLLEDKTWQALIQTNRTWVPATTYNNSAPFIQAEFTGIEHVTLSAGVRHESSTLEVDDFTTLYRYGSQFVRGGKPSFSKTLTNVGGTYQFAEAWRVFANYSEAFSMPDVGRVLRGIDTAGEDVESFLNLQPILTENTELGLEFDNGTINSQLSYYSSNSDFGQRLQRGDDGIYTVKREKTDVDGLEFQFGWAVSNNDQLGVRYAQAEGRYDSDQDGKVDSDLDGTNISPDRVNLSWDRQWNAGIHSRLQVSRLLDREVKNKEGEITNEFEGYTTVDFNVDLAVLAGTLTVAVQNLTNADYYTYYSQSTPNDLRNFKGLGRSVSLSYQRKF</sequence>
<dbReference type="Proteomes" id="UP000009080">
    <property type="component" value="Chromosome"/>
</dbReference>
<dbReference type="RefSeq" id="WP_015820093.1">
    <property type="nucleotide sequence ID" value="NC_012997.1"/>
</dbReference>
<dbReference type="PROSITE" id="PS52016">
    <property type="entry name" value="TONB_DEPENDENT_REC_3"/>
    <property type="match status" value="1"/>
</dbReference>
<evidence type="ECO:0000313" key="14">
    <source>
        <dbReference type="Proteomes" id="UP000009080"/>
    </source>
</evidence>
<accession>C5BT14</accession>
<dbReference type="InterPro" id="IPR000531">
    <property type="entry name" value="Beta-barrel_TonB"/>
</dbReference>
<evidence type="ECO:0000256" key="5">
    <source>
        <dbReference type="ARBA" id="ARBA00023077"/>
    </source>
</evidence>
<keyword evidence="4 8" id="KW-0812">Transmembrane</keyword>
<dbReference type="OrthoDB" id="8670144at2"/>
<dbReference type="Pfam" id="PF07715">
    <property type="entry name" value="Plug"/>
    <property type="match status" value="1"/>
</dbReference>
<evidence type="ECO:0000256" key="9">
    <source>
        <dbReference type="RuleBase" id="RU003357"/>
    </source>
</evidence>
<dbReference type="InterPro" id="IPR039426">
    <property type="entry name" value="TonB-dep_rcpt-like"/>
</dbReference>
<organism evidence="13 14">
    <name type="scientific">Teredinibacter turnerae (strain ATCC 39867 / T7901)</name>
    <dbReference type="NCBI Taxonomy" id="377629"/>
    <lineage>
        <taxon>Bacteria</taxon>
        <taxon>Pseudomonadati</taxon>
        <taxon>Pseudomonadota</taxon>
        <taxon>Gammaproteobacteria</taxon>
        <taxon>Cellvibrionales</taxon>
        <taxon>Cellvibrionaceae</taxon>
        <taxon>Teredinibacter</taxon>
    </lineage>
</organism>
<dbReference type="InterPro" id="IPR012910">
    <property type="entry name" value="Plug_dom"/>
</dbReference>
<keyword evidence="3 8" id="KW-1134">Transmembrane beta strand</keyword>
<dbReference type="AlphaFoldDB" id="C5BT14"/>
<evidence type="ECO:0000256" key="8">
    <source>
        <dbReference type="PROSITE-ProRule" id="PRU01360"/>
    </source>
</evidence>
<evidence type="ECO:0000256" key="7">
    <source>
        <dbReference type="ARBA" id="ARBA00023237"/>
    </source>
</evidence>
<evidence type="ECO:0000256" key="6">
    <source>
        <dbReference type="ARBA" id="ARBA00023136"/>
    </source>
</evidence>
<dbReference type="STRING" id="377629.TERTU_3865"/>
<keyword evidence="5 9" id="KW-0798">TonB box</keyword>